<dbReference type="OrthoDB" id="9808290at2"/>
<dbReference type="InterPro" id="IPR003795">
    <property type="entry name" value="DUF192"/>
</dbReference>
<dbReference type="PANTHER" id="PTHR37953">
    <property type="entry name" value="UPF0127 PROTEIN MJ1496"/>
    <property type="match status" value="1"/>
</dbReference>
<dbReference type="InterPro" id="IPR038695">
    <property type="entry name" value="Saro_0823-like_sf"/>
</dbReference>
<dbReference type="PANTHER" id="PTHR37953:SF1">
    <property type="entry name" value="UPF0127 PROTEIN MJ1496"/>
    <property type="match status" value="1"/>
</dbReference>
<keyword evidence="2" id="KW-1185">Reference proteome</keyword>
<evidence type="ECO:0000313" key="1">
    <source>
        <dbReference type="EMBL" id="THV25309.1"/>
    </source>
</evidence>
<name>A0A4S8PB91_9HYPH</name>
<reference evidence="1 2" key="1">
    <citation type="submission" date="2019-04" db="EMBL/GenBank/DDBJ databases">
        <title>Genome sequence of strain shin9-1.</title>
        <authorList>
            <person name="Gao J."/>
            <person name="Sun J."/>
        </authorList>
    </citation>
    <scope>NUCLEOTIDE SEQUENCE [LARGE SCALE GENOMIC DNA]</scope>
    <source>
        <strain evidence="2">shin9-1</strain>
    </source>
</reference>
<comment type="caution">
    <text evidence="1">The sequence shown here is derived from an EMBL/GenBank/DDBJ whole genome shotgun (WGS) entry which is preliminary data.</text>
</comment>
<protein>
    <submittedName>
        <fullName evidence="1">DUF192 domain-containing protein</fullName>
    </submittedName>
</protein>
<sequence>MVFLKTFRGSALVALFLCLAAAASWLLPMRSAADVVFDKGRLQMTLTTGEIVSLDVEWALTADQRARGLMGRERLADDEGMLFDFGVTRMVTMWMENTILSLDMVFIDEEGRVVRVAERTVPFSRDIVGSGVPVRYVLEIRAGRASELGIAEGARLVLPLDYATDAKP</sequence>
<dbReference type="AlphaFoldDB" id="A0A4S8PB91"/>
<accession>A0A4S8PB91</accession>
<dbReference type="EMBL" id="STGV01000001">
    <property type="protein sequence ID" value="THV25309.1"/>
    <property type="molecule type" value="Genomic_DNA"/>
</dbReference>
<organism evidence="1 2">
    <name type="scientific">Peteryoungia ipomoeae</name>
    <dbReference type="NCBI Taxonomy" id="1210932"/>
    <lineage>
        <taxon>Bacteria</taxon>
        <taxon>Pseudomonadati</taxon>
        <taxon>Pseudomonadota</taxon>
        <taxon>Alphaproteobacteria</taxon>
        <taxon>Hyphomicrobiales</taxon>
        <taxon>Rhizobiaceae</taxon>
        <taxon>Peteryoungia</taxon>
    </lineage>
</organism>
<evidence type="ECO:0000313" key="2">
    <source>
        <dbReference type="Proteomes" id="UP000308828"/>
    </source>
</evidence>
<dbReference type="Gene3D" id="2.60.120.1140">
    <property type="entry name" value="Protein of unknown function DUF192"/>
    <property type="match status" value="1"/>
</dbReference>
<proteinExistence type="predicted"/>
<gene>
    <name evidence="1" type="ORF">FAA97_03665</name>
</gene>
<dbReference type="Pfam" id="PF02643">
    <property type="entry name" value="DUF192"/>
    <property type="match status" value="1"/>
</dbReference>
<dbReference type="Proteomes" id="UP000308828">
    <property type="component" value="Unassembled WGS sequence"/>
</dbReference>